<dbReference type="Pfam" id="PF03963">
    <property type="entry name" value="FlgD"/>
    <property type="match status" value="1"/>
</dbReference>
<dbReference type="STRING" id="146817.SAMN04488502_101709"/>
<dbReference type="OrthoDB" id="280334at2"/>
<organism evidence="3 4">
    <name type="scientific">Dendrosporobacter quercicolus</name>
    <dbReference type="NCBI Taxonomy" id="146817"/>
    <lineage>
        <taxon>Bacteria</taxon>
        <taxon>Bacillati</taxon>
        <taxon>Bacillota</taxon>
        <taxon>Negativicutes</taxon>
        <taxon>Selenomonadales</taxon>
        <taxon>Sporomusaceae</taxon>
        <taxon>Dendrosporobacter</taxon>
    </lineage>
</organism>
<gene>
    <name evidence="3" type="ORF">SAMN04488502_101709</name>
</gene>
<dbReference type="RefSeq" id="WP_092068329.1">
    <property type="nucleotide sequence ID" value="NZ_FNHB01000001.1"/>
</dbReference>
<dbReference type="AlphaFoldDB" id="A0A1G9MJW5"/>
<keyword evidence="3" id="KW-0966">Cell projection</keyword>
<evidence type="ECO:0000313" key="4">
    <source>
        <dbReference type="Proteomes" id="UP000214880"/>
    </source>
</evidence>
<sequence>MATISNNAAVDTTATTNTGTAAKNSNDELGKDAFLNLLVTQLRYQNPMEPMEDKEFIAQMAQFSSLEQMQEMNASMTSTLQQMQYMNGTLLTTQASSMIGKQVTWTDADKQEHTGVVKAIQFTDGVLELKIGDKIAYLPQITKVEEV</sequence>
<evidence type="ECO:0000313" key="3">
    <source>
        <dbReference type="EMBL" id="SDL74373.1"/>
    </source>
</evidence>
<dbReference type="GO" id="GO:0044781">
    <property type="term" value="P:bacterial-type flagellum organization"/>
    <property type="evidence" value="ECO:0007669"/>
    <property type="project" value="UniProtKB-KW"/>
</dbReference>
<keyword evidence="3" id="KW-0969">Cilium</keyword>
<accession>A0A1G9MJW5</accession>
<keyword evidence="3" id="KW-0282">Flagellum</keyword>
<name>A0A1G9MJW5_9FIRM</name>
<evidence type="ECO:0000256" key="1">
    <source>
        <dbReference type="ARBA" id="ARBA00010577"/>
    </source>
</evidence>
<protein>
    <submittedName>
        <fullName evidence="3">Flagellar basal-body rod modification protein FlgD</fullName>
    </submittedName>
</protein>
<comment type="similarity">
    <text evidence="1">Belongs to the FlgD family.</text>
</comment>
<keyword evidence="4" id="KW-1185">Reference proteome</keyword>
<reference evidence="3 4" key="1">
    <citation type="submission" date="2016-10" db="EMBL/GenBank/DDBJ databases">
        <authorList>
            <person name="de Groot N.N."/>
        </authorList>
    </citation>
    <scope>NUCLEOTIDE SEQUENCE [LARGE SCALE GENOMIC DNA]</scope>
    <source>
        <strain evidence="3 4">DSM 1736</strain>
    </source>
</reference>
<evidence type="ECO:0000256" key="2">
    <source>
        <dbReference type="ARBA" id="ARBA00022795"/>
    </source>
</evidence>
<keyword evidence="2" id="KW-1005">Bacterial flagellum biogenesis</keyword>
<dbReference type="NCBIfam" id="NF007197">
    <property type="entry name" value="PRK09618.1"/>
    <property type="match status" value="1"/>
</dbReference>
<dbReference type="EMBL" id="FNHB01000001">
    <property type="protein sequence ID" value="SDL74373.1"/>
    <property type="molecule type" value="Genomic_DNA"/>
</dbReference>
<dbReference type="InterPro" id="IPR005648">
    <property type="entry name" value="FlgD"/>
</dbReference>
<proteinExistence type="inferred from homology"/>
<dbReference type="Proteomes" id="UP000214880">
    <property type="component" value="Unassembled WGS sequence"/>
</dbReference>